<feature type="transmembrane region" description="Helical" evidence="9">
    <location>
        <begin position="37"/>
        <end position="55"/>
    </location>
</feature>
<reference evidence="13" key="1">
    <citation type="submission" date="2017-02" db="UniProtKB">
        <authorList>
            <consortium name="WormBaseParasite"/>
        </authorList>
    </citation>
    <scope>IDENTIFICATION</scope>
</reference>
<evidence type="ECO:0000256" key="7">
    <source>
        <dbReference type="ARBA" id="ARBA00023170"/>
    </source>
</evidence>
<sequence length="339" mass="38557">MPNASHLPTEAESPNVTHPEPMEIFNLGMKLGMSLPYIPLMIIALIGNSLVCYVIHRYLQHSVTNIFLFNLSVTDILTTLAVIPMTAIADIWLNHWPFGATMCKLVPFIQCLTVTLTAFTHVLISCDRFLIVFRPLQRRRLLTPRRAKFLIILLWMTACIQATPLAVVGYLPEGANARCEESWDAHRSQAYTTTLMVMQYFIPLTLLICSYSVICWKLNSTQVGGAISASRSRMAVRSKRKMVKMMIAVSALYAISQLPRHVIYLYGTVVNWASRDLAIAWTFVVLLSSSASCYNPFIYAWMNQTYRTGFSRVLCCCCIKWRNKQQPEGRFKSRSTDEF</sequence>
<keyword evidence="12" id="KW-1185">Reference proteome</keyword>
<protein>
    <submittedName>
        <fullName evidence="13">G_PROTEIN_RECEP_F1_2 domain-containing protein</fullName>
    </submittedName>
</protein>
<evidence type="ECO:0000259" key="10">
    <source>
        <dbReference type="PROSITE" id="PS50262"/>
    </source>
</evidence>
<evidence type="ECO:0000256" key="8">
    <source>
        <dbReference type="ARBA" id="ARBA00023224"/>
    </source>
</evidence>
<dbReference type="STRING" id="60517.A0A0R3VXA2"/>
<keyword evidence="7" id="KW-0675">Receptor</keyword>
<evidence type="ECO:0000256" key="2">
    <source>
        <dbReference type="ARBA" id="ARBA00010663"/>
    </source>
</evidence>
<evidence type="ECO:0000256" key="3">
    <source>
        <dbReference type="ARBA" id="ARBA00022692"/>
    </source>
</evidence>
<comment type="similarity">
    <text evidence="2">Belongs to the G-protein coupled receptor 1 family.</text>
</comment>
<feature type="transmembrane region" description="Helical" evidence="9">
    <location>
        <begin position="105"/>
        <end position="126"/>
    </location>
</feature>
<feature type="transmembrane region" description="Helical" evidence="9">
    <location>
        <begin position="147"/>
        <end position="171"/>
    </location>
</feature>
<dbReference type="EMBL" id="UYRS01000909">
    <property type="protein sequence ID" value="VDK24202.1"/>
    <property type="molecule type" value="Genomic_DNA"/>
</dbReference>
<gene>
    <name evidence="11" type="ORF">TASK_LOCUS2047</name>
</gene>
<dbReference type="PRINTS" id="PR00237">
    <property type="entry name" value="GPCRRHODOPSN"/>
</dbReference>
<dbReference type="Pfam" id="PF00001">
    <property type="entry name" value="7tm_1"/>
    <property type="match status" value="1"/>
</dbReference>
<feature type="transmembrane region" description="Helical" evidence="9">
    <location>
        <begin position="278"/>
        <end position="302"/>
    </location>
</feature>
<evidence type="ECO:0000256" key="5">
    <source>
        <dbReference type="ARBA" id="ARBA00023040"/>
    </source>
</evidence>
<dbReference type="InterPro" id="IPR000276">
    <property type="entry name" value="GPCR_Rhodpsn"/>
</dbReference>
<evidence type="ECO:0000313" key="12">
    <source>
        <dbReference type="Proteomes" id="UP000282613"/>
    </source>
</evidence>
<dbReference type="Proteomes" id="UP000282613">
    <property type="component" value="Unassembled WGS sequence"/>
</dbReference>
<keyword evidence="3 9" id="KW-0812">Transmembrane</keyword>
<evidence type="ECO:0000256" key="4">
    <source>
        <dbReference type="ARBA" id="ARBA00022989"/>
    </source>
</evidence>
<evidence type="ECO:0000256" key="1">
    <source>
        <dbReference type="ARBA" id="ARBA00004141"/>
    </source>
</evidence>
<dbReference type="InterPro" id="IPR000611">
    <property type="entry name" value="NPY_rcpt"/>
</dbReference>
<keyword evidence="5" id="KW-0297">G-protein coupled receptor</keyword>
<feature type="transmembrane region" description="Helical" evidence="9">
    <location>
        <begin position="191"/>
        <end position="214"/>
    </location>
</feature>
<feature type="domain" description="G-protein coupled receptors family 1 profile" evidence="10">
    <location>
        <begin position="47"/>
        <end position="299"/>
    </location>
</feature>
<keyword evidence="6 9" id="KW-0472">Membrane</keyword>
<proteinExistence type="inferred from homology"/>
<keyword evidence="4 9" id="KW-1133">Transmembrane helix</keyword>
<dbReference type="PRINTS" id="PR01012">
    <property type="entry name" value="NRPEPTIDEYR"/>
</dbReference>
<dbReference type="PROSITE" id="PS50262">
    <property type="entry name" value="G_PROTEIN_RECEP_F1_2"/>
    <property type="match status" value="1"/>
</dbReference>
<dbReference type="AlphaFoldDB" id="A0A0R3VXA2"/>
<evidence type="ECO:0000256" key="9">
    <source>
        <dbReference type="SAM" id="Phobius"/>
    </source>
</evidence>
<evidence type="ECO:0000313" key="13">
    <source>
        <dbReference type="WBParaSite" id="TASK_0000204601-mRNA-1"/>
    </source>
</evidence>
<reference evidence="11 12" key="2">
    <citation type="submission" date="2018-11" db="EMBL/GenBank/DDBJ databases">
        <authorList>
            <consortium name="Pathogen Informatics"/>
        </authorList>
    </citation>
    <scope>NUCLEOTIDE SEQUENCE [LARGE SCALE GENOMIC DNA]</scope>
</reference>
<dbReference type="SUPFAM" id="SSF81321">
    <property type="entry name" value="Family A G protein-coupled receptor-like"/>
    <property type="match status" value="1"/>
</dbReference>
<comment type="subcellular location">
    <subcellularLocation>
        <location evidence="1">Membrane</location>
        <topology evidence="1">Multi-pass membrane protein</topology>
    </subcellularLocation>
</comment>
<dbReference type="GO" id="GO:0004983">
    <property type="term" value="F:neuropeptide Y receptor activity"/>
    <property type="evidence" value="ECO:0007669"/>
    <property type="project" value="InterPro"/>
</dbReference>
<feature type="transmembrane region" description="Helical" evidence="9">
    <location>
        <begin position="67"/>
        <end position="93"/>
    </location>
</feature>
<feature type="transmembrane region" description="Helical" evidence="9">
    <location>
        <begin position="242"/>
        <end position="258"/>
    </location>
</feature>
<name>A0A0R3VXA2_TAEAS</name>
<dbReference type="InterPro" id="IPR017452">
    <property type="entry name" value="GPCR_Rhodpsn_7TM"/>
</dbReference>
<evidence type="ECO:0000313" key="11">
    <source>
        <dbReference type="EMBL" id="VDK24202.1"/>
    </source>
</evidence>
<dbReference type="Gene3D" id="1.20.1070.10">
    <property type="entry name" value="Rhodopsin 7-helix transmembrane proteins"/>
    <property type="match status" value="1"/>
</dbReference>
<accession>A0A0R3VXA2</accession>
<dbReference type="WBParaSite" id="TASK_0000204601-mRNA-1">
    <property type="protein sequence ID" value="TASK_0000204601-mRNA-1"/>
    <property type="gene ID" value="TASK_0000204601"/>
</dbReference>
<evidence type="ECO:0000256" key="6">
    <source>
        <dbReference type="ARBA" id="ARBA00023136"/>
    </source>
</evidence>
<dbReference type="GO" id="GO:0005886">
    <property type="term" value="C:plasma membrane"/>
    <property type="evidence" value="ECO:0007669"/>
    <property type="project" value="TreeGrafter"/>
</dbReference>
<dbReference type="PANTHER" id="PTHR45695">
    <property type="entry name" value="LEUCOKININ RECEPTOR-RELATED"/>
    <property type="match status" value="1"/>
</dbReference>
<keyword evidence="8" id="KW-0807">Transducer</keyword>
<dbReference type="OrthoDB" id="10053194at2759"/>
<organism evidence="13">
    <name type="scientific">Taenia asiatica</name>
    <name type="common">Asian tapeworm</name>
    <dbReference type="NCBI Taxonomy" id="60517"/>
    <lineage>
        <taxon>Eukaryota</taxon>
        <taxon>Metazoa</taxon>
        <taxon>Spiralia</taxon>
        <taxon>Lophotrochozoa</taxon>
        <taxon>Platyhelminthes</taxon>
        <taxon>Cestoda</taxon>
        <taxon>Eucestoda</taxon>
        <taxon>Cyclophyllidea</taxon>
        <taxon>Taeniidae</taxon>
        <taxon>Taenia</taxon>
    </lineage>
</organism>
<dbReference type="PANTHER" id="PTHR45695:SF9">
    <property type="entry name" value="LEUCOKININ RECEPTOR"/>
    <property type="match status" value="1"/>
</dbReference>